<keyword evidence="10" id="KW-0276">Fatty acid metabolism</keyword>
<organism evidence="33 34">
    <name type="scientific">Sipha flava</name>
    <name type="common">yellow sugarcane aphid</name>
    <dbReference type="NCBI Taxonomy" id="143950"/>
    <lineage>
        <taxon>Eukaryota</taxon>
        <taxon>Metazoa</taxon>
        <taxon>Ecdysozoa</taxon>
        <taxon>Arthropoda</taxon>
        <taxon>Hexapoda</taxon>
        <taxon>Insecta</taxon>
        <taxon>Pterygota</taxon>
        <taxon>Neoptera</taxon>
        <taxon>Paraneoptera</taxon>
        <taxon>Hemiptera</taxon>
        <taxon>Sternorrhyncha</taxon>
        <taxon>Aphidomorpha</taxon>
        <taxon>Aphidoidea</taxon>
        <taxon>Aphididae</taxon>
        <taxon>Sipha</taxon>
    </lineage>
</organism>
<evidence type="ECO:0000256" key="28">
    <source>
        <dbReference type="RuleBase" id="RU362125"/>
    </source>
</evidence>
<dbReference type="GO" id="GO:0005743">
    <property type="term" value="C:mitochondrial inner membrane"/>
    <property type="evidence" value="ECO:0007669"/>
    <property type="project" value="UniProtKB-SubCell"/>
</dbReference>
<evidence type="ECO:0000256" key="9">
    <source>
        <dbReference type="ARBA" id="ARBA00022827"/>
    </source>
</evidence>
<evidence type="ECO:0000256" key="26">
    <source>
        <dbReference type="ARBA" id="ARBA00049140"/>
    </source>
</evidence>
<dbReference type="Pfam" id="PF02770">
    <property type="entry name" value="Acyl-CoA_dh_M"/>
    <property type="match status" value="1"/>
</dbReference>
<keyword evidence="16" id="KW-0472">Membrane</keyword>
<comment type="catalytic activity">
    <reaction evidence="27">
        <text>octadecanoyl-CoA + oxidized [electron-transfer flavoprotein] + H(+) = (2E)-octadecenoyl-CoA + reduced [electron-transfer flavoprotein]</text>
        <dbReference type="Rhea" id="RHEA:47240"/>
        <dbReference type="Rhea" id="RHEA-COMP:10685"/>
        <dbReference type="Rhea" id="RHEA-COMP:10686"/>
        <dbReference type="ChEBI" id="CHEBI:15378"/>
        <dbReference type="ChEBI" id="CHEBI:57394"/>
        <dbReference type="ChEBI" id="CHEBI:57692"/>
        <dbReference type="ChEBI" id="CHEBI:58307"/>
        <dbReference type="ChEBI" id="CHEBI:71412"/>
    </reaction>
    <physiologicalReaction direction="left-to-right" evidence="27">
        <dbReference type="Rhea" id="RHEA:47241"/>
    </physiologicalReaction>
</comment>
<evidence type="ECO:0000256" key="17">
    <source>
        <dbReference type="ARBA" id="ARBA00039034"/>
    </source>
</evidence>
<sequence>MLKVYNKINHRQLKSLEEYRTIQKARRWLSTTTSNLAAESKKDLKTSKSFTMNLFHGQLQTSQVFPYPDVLNDEQTETLTSLVDPVTKFFKEVNNPLKNDELETVEPKTLEGLWDMGTFSLQVPQDLGGLGLSNTQYARMVEIVGAHDLAVGIVLGAHQSIGFKGILLFGTPEQKAKYLPRVSNKEFAAFCLTEPSSGSDAGSIKTRAVLSPDGKHFILNGNKIWISNGGMAEIMTVFAQTPVTDEKTGKTVDKVTAFIVERAFGGVTNSPPEKKMGIKASNTAEVNYEDVKVPIENVLGGIGQGFKVAMNILNNGRFGMAAALSGTMRTITTKAVEHATSRVQFGKHLDTFGSIQEKLARMAMVHYVTESMAYMISGNMDSGSVDYHLEAAISKCYASESAWYVCDEAIQILGGMGYMKGTGLEKVMRDLRIFRIFEGTNDILRLFVALTGIQFAGNHLKELQKAFKNPTANLGLILGEVSKRALSSVGLSSAPSLTHLVHPKLSNAANLANQSIGQFGPAIESLLIKYGKGILDEQFLLNRIAQAAIDTYTMTVVLSRATRALNLGLPSAEYEALLTQVYCSEASDRVTNNLMQLKSAKHLDNFSKMSNIAKQICEHGGLVQPNPLNL</sequence>
<name>A0A8B8FMM4_9HEMI</name>
<protein>
    <recommendedName>
        <fullName evidence="18">Very long-chain specific acyl-CoA dehydrogenase, mitochondrial</fullName>
        <ecNumber evidence="17">1.3.8.9</ecNumber>
    </recommendedName>
</protein>
<keyword evidence="8" id="KW-0702">S-nitrosylation</keyword>
<dbReference type="PANTHER" id="PTHR43884:SF11">
    <property type="entry name" value="VERY LONG-CHAIN SPECIFIC ACYL-COA DEHYDROGENASE, MITOCHONDRIAL"/>
    <property type="match status" value="1"/>
</dbReference>
<evidence type="ECO:0000256" key="16">
    <source>
        <dbReference type="ARBA" id="ARBA00023136"/>
    </source>
</evidence>
<evidence type="ECO:0000256" key="13">
    <source>
        <dbReference type="ARBA" id="ARBA00023002"/>
    </source>
</evidence>
<dbReference type="Gene3D" id="2.40.110.10">
    <property type="entry name" value="Butyryl-CoA Dehydrogenase, subunit A, domain 2"/>
    <property type="match status" value="1"/>
</dbReference>
<keyword evidence="6 28" id="KW-0285">Flavoprotein</keyword>
<dbReference type="InterPro" id="IPR037069">
    <property type="entry name" value="AcylCoA_DH/ox_N_sf"/>
</dbReference>
<evidence type="ECO:0000256" key="27">
    <source>
        <dbReference type="ARBA" id="ARBA00049224"/>
    </source>
</evidence>
<evidence type="ECO:0000256" key="7">
    <source>
        <dbReference type="ARBA" id="ARBA00022792"/>
    </source>
</evidence>
<proteinExistence type="inferred from homology"/>
<evidence type="ECO:0000259" key="32">
    <source>
        <dbReference type="Pfam" id="PF21343"/>
    </source>
</evidence>
<evidence type="ECO:0000256" key="20">
    <source>
        <dbReference type="ARBA" id="ARBA00046812"/>
    </source>
</evidence>
<dbReference type="InterPro" id="IPR006091">
    <property type="entry name" value="Acyl-CoA_Oxase/DH_mid-dom"/>
</dbReference>
<comment type="subcellular location">
    <subcellularLocation>
        <location evidence="2">Mitochondrion inner membrane</location>
        <topology evidence="2">Peripheral membrane protein</topology>
    </subcellularLocation>
</comment>
<evidence type="ECO:0000256" key="18">
    <source>
        <dbReference type="ARBA" id="ARBA00040902"/>
    </source>
</evidence>
<dbReference type="Gene3D" id="1.10.540.10">
    <property type="entry name" value="Acyl-CoA dehydrogenase/oxidase, N-terminal domain"/>
    <property type="match status" value="1"/>
</dbReference>
<evidence type="ECO:0000256" key="21">
    <source>
        <dbReference type="ARBA" id="ARBA00047893"/>
    </source>
</evidence>
<dbReference type="FunFam" id="1.20.140.10:FF:000008">
    <property type="entry name" value="acyl-CoA dehydrogenase family member 9, mitochondrial"/>
    <property type="match status" value="1"/>
</dbReference>
<dbReference type="FunFam" id="1.10.540.10:FF:000001">
    <property type="entry name" value="Very long-chain-specific acyl-CoA dehydrogenase, mitochondrial"/>
    <property type="match status" value="1"/>
</dbReference>
<keyword evidence="33" id="KW-1185">Reference proteome</keyword>
<comment type="pathway">
    <text evidence="3">Lipid metabolism; mitochondrial fatty acid beta-oxidation.</text>
</comment>
<keyword evidence="11" id="KW-0809">Transit peptide</keyword>
<evidence type="ECO:0000256" key="12">
    <source>
        <dbReference type="ARBA" id="ARBA00022990"/>
    </source>
</evidence>
<dbReference type="AlphaFoldDB" id="A0A8B8FMM4"/>
<evidence type="ECO:0000256" key="22">
    <source>
        <dbReference type="ARBA" id="ARBA00047916"/>
    </source>
</evidence>
<dbReference type="Gene3D" id="1.20.140.10">
    <property type="entry name" value="Butyryl-CoA Dehydrogenase, subunit A, domain 3"/>
    <property type="match status" value="2"/>
</dbReference>
<evidence type="ECO:0000256" key="2">
    <source>
        <dbReference type="ARBA" id="ARBA00004637"/>
    </source>
</evidence>
<dbReference type="CTD" id="37"/>
<dbReference type="GeneID" id="112684413"/>
<dbReference type="Pfam" id="PF00441">
    <property type="entry name" value="Acyl-CoA_dh_1"/>
    <property type="match status" value="1"/>
</dbReference>
<dbReference type="EC" id="1.3.8.9" evidence="17"/>
<evidence type="ECO:0000259" key="31">
    <source>
        <dbReference type="Pfam" id="PF02771"/>
    </source>
</evidence>
<evidence type="ECO:0000256" key="10">
    <source>
        <dbReference type="ARBA" id="ARBA00022832"/>
    </source>
</evidence>
<dbReference type="Pfam" id="PF02771">
    <property type="entry name" value="Acyl-CoA_dh_N"/>
    <property type="match status" value="1"/>
</dbReference>
<dbReference type="GO" id="GO:0050660">
    <property type="term" value="F:flavin adenine dinucleotide binding"/>
    <property type="evidence" value="ECO:0007669"/>
    <property type="project" value="InterPro"/>
</dbReference>
<evidence type="ECO:0000259" key="30">
    <source>
        <dbReference type="Pfam" id="PF02770"/>
    </source>
</evidence>
<evidence type="ECO:0000256" key="25">
    <source>
        <dbReference type="ARBA" id="ARBA00049050"/>
    </source>
</evidence>
<keyword evidence="15" id="KW-0496">Mitochondrion</keyword>
<evidence type="ECO:0000313" key="34">
    <source>
        <dbReference type="RefSeq" id="XP_025411731.1"/>
    </source>
</evidence>
<evidence type="ECO:0000256" key="15">
    <source>
        <dbReference type="ARBA" id="ARBA00023128"/>
    </source>
</evidence>
<dbReference type="Pfam" id="PF21343">
    <property type="entry name" value="ACAD9-ACADV_C"/>
    <property type="match status" value="1"/>
</dbReference>
<dbReference type="OrthoDB" id="2588832at2759"/>
<dbReference type="GO" id="GO:0017099">
    <property type="term" value="F:very-long-chain fatty acyl-CoA dehydrogenase activity"/>
    <property type="evidence" value="ECO:0007669"/>
    <property type="project" value="UniProtKB-EC"/>
</dbReference>
<feature type="domain" description="Acyl-CoA dehydrogenase/oxidase C-terminal" evidence="29">
    <location>
        <begin position="303"/>
        <end position="449"/>
    </location>
</feature>
<gene>
    <name evidence="34" type="primary">LOC112684413</name>
</gene>
<evidence type="ECO:0000313" key="33">
    <source>
        <dbReference type="Proteomes" id="UP000694846"/>
    </source>
</evidence>
<dbReference type="GO" id="GO:0006631">
    <property type="term" value="P:fatty acid metabolic process"/>
    <property type="evidence" value="ECO:0007669"/>
    <property type="project" value="UniProtKB-KW"/>
</dbReference>
<comment type="catalytic activity">
    <reaction evidence="21">
        <text>dodecanoyl-CoA + oxidized [electron-transfer flavoprotein] + H(+) = (2E)-dodecenoyl-CoA + reduced [electron-transfer flavoprotein]</text>
        <dbReference type="Rhea" id="RHEA:47296"/>
        <dbReference type="Rhea" id="RHEA-COMP:10685"/>
        <dbReference type="Rhea" id="RHEA-COMP:10686"/>
        <dbReference type="ChEBI" id="CHEBI:15378"/>
        <dbReference type="ChEBI" id="CHEBI:57330"/>
        <dbReference type="ChEBI" id="CHEBI:57375"/>
        <dbReference type="ChEBI" id="CHEBI:57692"/>
        <dbReference type="ChEBI" id="CHEBI:58307"/>
    </reaction>
    <physiologicalReaction direction="left-to-right" evidence="21">
        <dbReference type="Rhea" id="RHEA:47297"/>
    </physiologicalReaction>
</comment>
<reference evidence="34" key="1">
    <citation type="submission" date="2025-08" db="UniProtKB">
        <authorList>
            <consortium name="RefSeq"/>
        </authorList>
    </citation>
    <scope>IDENTIFICATION</scope>
    <source>
        <tissue evidence="34">Whole body</tissue>
    </source>
</reference>
<comment type="catalytic activity">
    <reaction evidence="25">
        <text>a very-long-chain 2,3-saturated fatty acyl-CoA + oxidized [electron-transfer flavoprotein] + H(+) = a very-long-chain (2E)-enoyl-CoA + reduced [electron-transfer flavoprotein]</text>
        <dbReference type="Rhea" id="RHEA:19181"/>
        <dbReference type="Rhea" id="RHEA-COMP:10685"/>
        <dbReference type="Rhea" id="RHEA-COMP:10686"/>
        <dbReference type="ChEBI" id="CHEBI:15378"/>
        <dbReference type="ChEBI" id="CHEBI:57692"/>
        <dbReference type="ChEBI" id="CHEBI:58307"/>
        <dbReference type="ChEBI" id="CHEBI:83724"/>
        <dbReference type="ChEBI" id="CHEBI:83728"/>
        <dbReference type="EC" id="1.3.8.9"/>
    </reaction>
    <physiologicalReaction direction="left-to-right" evidence="25">
        <dbReference type="Rhea" id="RHEA:19182"/>
    </physiologicalReaction>
</comment>
<keyword evidence="13 28" id="KW-0560">Oxidoreductase</keyword>
<dbReference type="InterPro" id="IPR009100">
    <property type="entry name" value="AcylCoA_DH/oxidase_NM_dom_sf"/>
</dbReference>
<dbReference type="InterPro" id="IPR006089">
    <property type="entry name" value="Acyl-CoA_DH_CS"/>
</dbReference>
<keyword evidence="7" id="KW-0999">Mitochondrion inner membrane</keyword>
<dbReference type="InterPro" id="IPR036250">
    <property type="entry name" value="AcylCo_DH-like_C"/>
</dbReference>
<keyword evidence="9 28" id="KW-0274">FAD</keyword>
<comment type="function">
    <text evidence="19">Very long-chain specific acyl-CoA dehydrogenase is one of the acyl-CoA dehydrogenases that catalyze the first step of mitochondrial fatty acid beta-oxidation, an aerobic process breaking down fatty acids into acetyl-CoA and allowing the production of energy from fats. The first step of fatty acid beta-oxidation consists in the removal of one hydrogen from C-2 and C-3 of the straight-chain fatty acyl-CoA thioester, resulting in the formation of trans-2-enoyl-CoA. Among the different mitochondrial acyl-CoA dehydrogenases, very long-chain specific acyl-CoA dehydrogenase acts specifically on acyl-CoAs with saturated 12 to 24 carbons long primary chains.</text>
</comment>
<evidence type="ECO:0000256" key="14">
    <source>
        <dbReference type="ARBA" id="ARBA00023098"/>
    </source>
</evidence>
<evidence type="ECO:0000256" key="11">
    <source>
        <dbReference type="ARBA" id="ARBA00022946"/>
    </source>
</evidence>
<dbReference type="InterPro" id="IPR013786">
    <property type="entry name" value="AcylCoA_DH/ox_N"/>
</dbReference>
<keyword evidence="12" id="KW-0007">Acetylation</keyword>
<comment type="catalytic activity">
    <reaction evidence="22">
        <text>oxidized [electron-transfer flavoprotein] + hexadecanoyl-CoA + H(+) = (2E)-hexadecenoyl-CoA + reduced [electron-transfer flavoprotein]</text>
        <dbReference type="Rhea" id="RHEA:43448"/>
        <dbReference type="Rhea" id="RHEA-COMP:10685"/>
        <dbReference type="Rhea" id="RHEA-COMP:10686"/>
        <dbReference type="ChEBI" id="CHEBI:15378"/>
        <dbReference type="ChEBI" id="CHEBI:57379"/>
        <dbReference type="ChEBI" id="CHEBI:57692"/>
        <dbReference type="ChEBI" id="CHEBI:58307"/>
        <dbReference type="ChEBI" id="CHEBI:61526"/>
    </reaction>
    <physiologicalReaction direction="left-to-right" evidence="22">
        <dbReference type="Rhea" id="RHEA:43449"/>
    </physiologicalReaction>
</comment>
<comment type="cofactor">
    <cofactor evidence="1 28">
        <name>FAD</name>
        <dbReference type="ChEBI" id="CHEBI:57692"/>
    </cofactor>
</comment>
<keyword evidence="14" id="KW-0443">Lipid metabolism</keyword>
<dbReference type="GO" id="GO:0000062">
    <property type="term" value="F:fatty-acyl-CoA binding"/>
    <property type="evidence" value="ECO:0007669"/>
    <property type="project" value="TreeGrafter"/>
</dbReference>
<feature type="domain" description="ACAD9/ACADV-like C-terminal" evidence="32">
    <location>
        <begin position="503"/>
        <end position="621"/>
    </location>
</feature>
<evidence type="ECO:0000256" key="23">
    <source>
        <dbReference type="ARBA" id="ARBA00048086"/>
    </source>
</evidence>
<evidence type="ECO:0000259" key="29">
    <source>
        <dbReference type="Pfam" id="PF00441"/>
    </source>
</evidence>
<comment type="catalytic activity">
    <reaction evidence="26">
        <text>eicosanoyl-CoA + oxidized [electron-transfer flavoprotein] + H(+) = (2E)-eicosenoyl-CoA + reduced [electron-transfer flavoprotein]</text>
        <dbReference type="Rhea" id="RHEA:47236"/>
        <dbReference type="Rhea" id="RHEA-COMP:10685"/>
        <dbReference type="Rhea" id="RHEA-COMP:10686"/>
        <dbReference type="ChEBI" id="CHEBI:15378"/>
        <dbReference type="ChEBI" id="CHEBI:57380"/>
        <dbReference type="ChEBI" id="CHEBI:57692"/>
        <dbReference type="ChEBI" id="CHEBI:58307"/>
        <dbReference type="ChEBI" id="CHEBI:74691"/>
    </reaction>
    <physiologicalReaction direction="left-to-right" evidence="26">
        <dbReference type="Rhea" id="RHEA:47237"/>
    </physiologicalReaction>
</comment>
<evidence type="ECO:0000256" key="8">
    <source>
        <dbReference type="ARBA" id="ARBA00022799"/>
    </source>
</evidence>
<evidence type="ECO:0000256" key="3">
    <source>
        <dbReference type="ARBA" id="ARBA00005198"/>
    </source>
</evidence>
<evidence type="ECO:0000256" key="24">
    <source>
        <dbReference type="ARBA" id="ARBA00049038"/>
    </source>
</evidence>
<dbReference type="CDD" id="cd01161">
    <property type="entry name" value="VLCAD"/>
    <property type="match status" value="1"/>
</dbReference>
<dbReference type="SUPFAM" id="SSF47203">
    <property type="entry name" value="Acyl-CoA dehydrogenase C-terminal domain-like"/>
    <property type="match status" value="2"/>
</dbReference>
<evidence type="ECO:0000256" key="6">
    <source>
        <dbReference type="ARBA" id="ARBA00022630"/>
    </source>
</evidence>
<evidence type="ECO:0000256" key="1">
    <source>
        <dbReference type="ARBA" id="ARBA00001974"/>
    </source>
</evidence>
<dbReference type="PROSITE" id="PS00072">
    <property type="entry name" value="ACYL_COA_DH_1"/>
    <property type="match status" value="1"/>
</dbReference>
<comment type="similarity">
    <text evidence="4 28">Belongs to the acyl-CoA dehydrogenase family.</text>
</comment>
<dbReference type="SUPFAM" id="SSF56645">
    <property type="entry name" value="Acyl-CoA dehydrogenase NM domain-like"/>
    <property type="match status" value="1"/>
</dbReference>
<evidence type="ECO:0000256" key="4">
    <source>
        <dbReference type="ARBA" id="ARBA00009347"/>
    </source>
</evidence>
<dbReference type="InterPro" id="IPR009075">
    <property type="entry name" value="AcylCo_DH/oxidase_C"/>
</dbReference>
<keyword evidence="5" id="KW-0597">Phosphoprotein</keyword>
<evidence type="ECO:0000256" key="19">
    <source>
        <dbReference type="ARBA" id="ARBA00045422"/>
    </source>
</evidence>
<dbReference type="FunFam" id="2.40.110.10:FF:000006">
    <property type="entry name" value="very long-chain specific acyl-CoA dehydrogenase, mitochondrial"/>
    <property type="match status" value="1"/>
</dbReference>
<comment type="catalytic activity">
    <reaction evidence="23">
        <text>tetracosanoyl-CoA + oxidized [electron-transfer flavoprotein] + H(+) = (2E)-tetracosenoyl-CoA + reduced [electron-transfer flavoprotein]</text>
        <dbReference type="Rhea" id="RHEA:47232"/>
        <dbReference type="Rhea" id="RHEA-COMP:10685"/>
        <dbReference type="Rhea" id="RHEA-COMP:10686"/>
        <dbReference type="ChEBI" id="CHEBI:15378"/>
        <dbReference type="ChEBI" id="CHEBI:57692"/>
        <dbReference type="ChEBI" id="CHEBI:58307"/>
        <dbReference type="ChEBI" id="CHEBI:65052"/>
        <dbReference type="ChEBI" id="CHEBI:74693"/>
    </reaction>
    <physiologicalReaction direction="left-to-right" evidence="23">
        <dbReference type="Rhea" id="RHEA:47233"/>
    </physiologicalReaction>
</comment>
<dbReference type="Proteomes" id="UP000694846">
    <property type="component" value="Unplaced"/>
</dbReference>
<dbReference type="InterPro" id="IPR049448">
    <property type="entry name" value="ACAD9/ACADV-like_C"/>
</dbReference>
<comment type="catalytic activity">
    <reaction evidence="24">
        <text>tetradecanoyl-CoA + oxidized [electron-transfer flavoprotein] + H(+) = (2E)-tetradecenoyl-CoA + reduced [electron-transfer flavoprotein]</text>
        <dbReference type="Rhea" id="RHEA:47316"/>
        <dbReference type="Rhea" id="RHEA-COMP:10685"/>
        <dbReference type="Rhea" id="RHEA-COMP:10686"/>
        <dbReference type="ChEBI" id="CHEBI:15378"/>
        <dbReference type="ChEBI" id="CHEBI:57385"/>
        <dbReference type="ChEBI" id="CHEBI:57692"/>
        <dbReference type="ChEBI" id="CHEBI:58307"/>
        <dbReference type="ChEBI" id="CHEBI:61405"/>
    </reaction>
    <physiologicalReaction direction="left-to-right" evidence="24">
        <dbReference type="Rhea" id="RHEA:47317"/>
    </physiologicalReaction>
</comment>
<dbReference type="PANTHER" id="PTHR43884">
    <property type="entry name" value="ACYL-COA DEHYDROGENASE"/>
    <property type="match status" value="1"/>
</dbReference>
<evidence type="ECO:0000256" key="5">
    <source>
        <dbReference type="ARBA" id="ARBA00022553"/>
    </source>
</evidence>
<feature type="domain" description="Acyl-CoA dehydrogenase/oxidase N-terminal" evidence="31">
    <location>
        <begin position="76"/>
        <end position="184"/>
    </location>
</feature>
<accession>A0A8B8FMM4</accession>
<feature type="domain" description="Acyl-CoA oxidase/dehydrogenase middle" evidence="30">
    <location>
        <begin position="189"/>
        <end position="291"/>
    </location>
</feature>
<comment type="subunit">
    <text evidence="20">Homodimer. Homodimerizes after import into the mitochondrion.</text>
</comment>
<dbReference type="InterPro" id="IPR046373">
    <property type="entry name" value="Acyl-CoA_Oxase/DH_mid-dom_sf"/>
</dbReference>
<dbReference type="RefSeq" id="XP_025411731.1">
    <property type="nucleotide sequence ID" value="XM_025555946.1"/>
</dbReference>